<feature type="transmembrane region" description="Helical" evidence="2">
    <location>
        <begin position="112"/>
        <end position="131"/>
    </location>
</feature>
<dbReference type="EMBL" id="JACJIP010000019">
    <property type="protein sequence ID" value="MBA9086480.1"/>
    <property type="molecule type" value="Genomic_DNA"/>
</dbReference>
<keyword evidence="4" id="KW-0645">Protease</keyword>
<dbReference type="PANTHER" id="PTHR30487:SF0">
    <property type="entry name" value="PREPILIN LEADER PEPTIDASE_N-METHYLTRANSFERASE-RELATED"/>
    <property type="match status" value="1"/>
</dbReference>
<dbReference type="Gene3D" id="1.20.120.1220">
    <property type="match status" value="1"/>
</dbReference>
<dbReference type="InterPro" id="IPR050882">
    <property type="entry name" value="Prepilin_peptidase/N-MTase"/>
</dbReference>
<keyword evidence="2" id="KW-0472">Membrane</keyword>
<keyword evidence="2" id="KW-0812">Transmembrane</keyword>
<dbReference type="Proteomes" id="UP000567067">
    <property type="component" value="Unassembled WGS sequence"/>
</dbReference>
<organism evidence="4 5">
    <name type="scientific">Fontibacillus solani</name>
    <dbReference type="NCBI Taxonomy" id="1572857"/>
    <lineage>
        <taxon>Bacteria</taxon>
        <taxon>Bacillati</taxon>
        <taxon>Bacillota</taxon>
        <taxon>Bacilli</taxon>
        <taxon>Bacillales</taxon>
        <taxon>Paenibacillaceae</taxon>
        <taxon>Fontibacillus</taxon>
    </lineage>
</organism>
<dbReference type="GO" id="GO:0005886">
    <property type="term" value="C:plasma membrane"/>
    <property type="evidence" value="ECO:0007669"/>
    <property type="project" value="TreeGrafter"/>
</dbReference>
<reference evidence="4 5" key="1">
    <citation type="submission" date="2020-08" db="EMBL/GenBank/DDBJ databases">
        <title>Genomic Encyclopedia of Type Strains, Phase III (KMG-III): the genomes of soil and plant-associated and newly described type strains.</title>
        <authorList>
            <person name="Whitman W."/>
        </authorList>
    </citation>
    <scope>NUCLEOTIDE SEQUENCE [LARGE SCALE GENOMIC DNA]</scope>
    <source>
        <strain evidence="4 5">CECT 8693</strain>
    </source>
</reference>
<keyword evidence="2" id="KW-1133">Transmembrane helix</keyword>
<evidence type="ECO:0000256" key="2">
    <source>
        <dbReference type="SAM" id="Phobius"/>
    </source>
</evidence>
<evidence type="ECO:0000256" key="1">
    <source>
        <dbReference type="ARBA" id="ARBA00005801"/>
    </source>
</evidence>
<feature type="transmembrane region" description="Helical" evidence="2">
    <location>
        <begin position="76"/>
        <end position="106"/>
    </location>
</feature>
<comment type="caution">
    <text evidence="4">The sequence shown here is derived from an EMBL/GenBank/DDBJ whole genome shotgun (WGS) entry which is preliminary data.</text>
</comment>
<dbReference type="Pfam" id="PF01478">
    <property type="entry name" value="Peptidase_A24"/>
    <property type="match status" value="1"/>
</dbReference>
<comment type="similarity">
    <text evidence="1">Belongs to the peptidase A24 family.</text>
</comment>
<dbReference type="PANTHER" id="PTHR30487">
    <property type="entry name" value="TYPE 4 PREPILIN-LIKE PROTEINS LEADER PEPTIDE-PROCESSING ENZYME"/>
    <property type="match status" value="1"/>
</dbReference>
<proteinExistence type="inferred from homology"/>
<dbReference type="AlphaFoldDB" id="A0A7W3XSF4"/>
<protein>
    <submittedName>
        <fullName evidence="4">Flp pilus assembly protein protease CpaA</fullName>
    </submittedName>
</protein>
<keyword evidence="5" id="KW-1185">Reference proteome</keyword>
<dbReference type="GO" id="GO:0006465">
    <property type="term" value="P:signal peptide processing"/>
    <property type="evidence" value="ECO:0007669"/>
    <property type="project" value="TreeGrafter"/>
</dbReference>
<dbReference type="GO" id="GO:0004190">
    <property type="term" value="F:aspartic-type endopeptidase activity"/>
    <property type="evidence" value="ECO:0007669"/>
    <property type="project" value="InterPro"/>
</dbReference>
<keyword evidence="4" id="KW-0378">Hydrolase</keyword>
<accession>A0A7W3XSF4</accession>
<evidence type="ECO:0000259" key="3">
    <source>
        <dbReference type="Pfam" id="PF01478"/>
    </source>
</evidence>
<name>A0A7W3XSF4_9BACL</name>
<feature type="domain" description="Prepilin type IV endopeptidase peptidase" evidence="3">
    <location>
        <begin position="8"/>
        <end position="103"/>
    </location>
</feature>
<feature type="transmembrane region" description="Helical" evidence="2">
    <location>
        <begin position="46"/>
        <end position="64"/>
    </location>
</feature>
<gene>
    <name evidence="4" type="ORF">FHR92_002958</name>
</gene>
<dbReference type="InterPro" id="IPR000045">
    <property type="entry name" value="Prepilin_IV_endopep_pep"/>
</dbReference>
<evidence type="ECO:0000313" key="4">
    <source>
        <dbReference type="EMBL" id="MBA9086480.1"/>
    </source>
</evidence>
<evidence type="ECO:0000313" key="5">
    <source>
        <dbReference type="Proteomes" id="UP000567067"/>
    </source>
</evidence>
<sequence length="132" mass="14795">MNFFMAGFLVMFCSICSYTDLKFRTIPNKLTYPLLVIMLIVRMQEPGYYLTLIVPMLLFILYLFNPQVIGAGDTKMLALLGLCVGEKILLVIFGMCLSSIIFLIINKCKSKQVQSIPLAPFISLGVLLALMT</sequence>